<comment type="caution">
    <text evidence="11">The sequence shown here is derived from an EMBL/GenBank/DDBJ whole genome shotgun (WGS) entry which is preliminary data.</text>
</comment>
<evidence type="ECO:0000256" key="1">
    <source>
        <dbReference type="ARBA" id="ARBA00000085"/>
    </source>
</evidence>
<evidence type="ECO:0000256" key="8">
    <source>
        <dbReference type="SAM" id="Phobius"/>
    </source>
</evidence>
<keyword evidence="4" id="KW-0808">Transferase</keyword>
<dbReference type="InterPro" id="IPR003594">
    <property type="entry name" value="HATPase_dom"/>
</dbReference>
<dbReference type="SUPFAM" id="SSF55874">
    <property type="entry name" value="ATPase domain of HSP90 chaperone/DNA topoisomerase II/histidine kinase"/>
    <property type="match status" value="1"/>
</dbReference>
<evidence type="ECO:0000259" key="9">
    <source>
        <dbReference type="Pfam" id="PF07568"/>
    </source>
</evidence>
<dbReference type="Gene3D" id="3.30.450.20">
    <property type="entry name" value="PAS domain"/>
    <property type="match status" value="1"/>
</dbReference>
<dbReference type="CDD" id="cd16936">
    <property type="entry name" value="HATPase_RsbW-like"/>
    <property type="match status" value="1"/>
</dbReference>
<keyword evidence="7" id="KW-0067">ATP-binding</keyword>
<dbReference type="GO" id="GO:0016301">
    <property type="term" value="F:kinase activity"/>
    <property type="evidence" value="ECO:0007669"/>
    <property type="project" value="UniProtKB-KW"/>
</dbReference>
<dbReference type="Gene3D" id="3.30.565.10">
    <property type="entry name" value="Histidine kinase-like ATPase, C-terminal domain"/>
    <property type="match status" value="1"/>
</dbReference>
<gene>
    <name evidence="11" type="ORF">LWC05_11375</name>
</gene>
<feature type="transmembrane region" description="Helical" evidence="8">
    <location>
        <begin position="12"/>
        <end position="31"/>
    </location>
</feature>
<evidence type="ECO:0000313" key="11">
    <source>
        <dbReference type="EMBL" id="MCE0744484.1"/>
    </source>
</evidence>
<protein>
    <recommendedName>
        <fullName evidence="2">histidine kinase</fullName>
        <ecNumber evidence="2">2.7.13.3</ecNumber>
    </recommendedName>
</protein>
<evidence type="ECO:0000256" key="6">
    <source>
        <dbReference type="ARBA" id="ARBA00022777"/>
    </source>
</evidence>
<dbReference type="Pfam" id="PF07568">
    <property type="entry name" value="HisKA_2"/>
    <property type="match status" value="1"/>
</dbReference>
<sequence>MERKMAEDGHQPGWRSSRFLVSFLIGIAGLFDSVRSRMAVVIMGSVLPVAALGSLVIWQDYIRLNEAGAQRGNVAFSELGKYIDSETFRTVAMLQQIGQTADDDSLRNLLLLAQAASKGRYCLLAVVDEKGAFLDALTGSGPADANCLNVARNIPPAREPAHLWMYRGRPYLRVVQDLPATESGEINRFLVAIQSVGWEPGLSDDASSPNDEAEKTSSKSLSAWFVLADESLVSVCPQCGWGAPTDPEVSQEAIEARRHSDHKRIVERRNNRSYIYGPVGRSDFALIEVRRLPEEKRAIFLLFVWIAMVAILLIAGLAGIMVAGRRLVVEPLNQLTRDVESWLRKGKFESVADSSSMPREFRKLSGAFGTATWRLAHREAELEAALEHQKRLVAEIHHRVKNNLQIVGSLLSLQANRVPDSDTRMALLVARNRVRILSTLQRHLYVGDELADLRMADFLPILIQQIQQAAPDDIRCRVTIEGDAGDVTLPPDLATPVVLIIAEALLNALNYGFLAGRIGTVRVVLSQEADVLTLMVEDDSDSTAALQAGLDEGGLGLQLVRGFARQIGGTLRIEEGNGLRVLVTCPVKQGRRADGEKGPPIPGVRR</sequence>
<dbReference type="Pfam" id="PF13581">
    <property type="entry name" value="HATPase_c_2"/>
    <property type="match status" value="1"/>
</dbReference>
<keyword evidence="8" id="KW-0472">Membrane</keyword>
<evidence type="ECO:0000256" key="5">
    <source>
        <dbReference type="ARBA" id="ARBA00022741"/>
    </source>
</evidence>
<accession>A0ABS8VZE2</accession>
<dbReference type="PANTHER" id="PTHR41523:SF8">
    <property type="entry name" value="ETHYLENE RESPONSE SENSOR PROTEIN"/>
    <property type="match status" value="1"/>
</dbReference>
<dbReference type="Proteomes" id="UP001521074">
    <property type="component" value="Unassembled WGS sequence"/>
</dbReference>
<feature type="domain" description="Signal transduction histidine kinase subgroup 2 dimerisation and phosphoacceptor" evidence="9">
    <location>
        <begin position="395"/>
        <end position="469"/>
    </location>
</feature>
<evidence type="ECO:0000256" key="3">
    <source>
        <dbReference type="ARBA" id="ARBA00022553"/>
    </source>
</evidence>
<reference evidence="11 12" key="1">
    <citation type="submission" date="2021-12" db="EMBL/GenBank/DDBJ databases">
        <title>Genome sequence of Acetobacter sicerae DmPark20a_162.</title>
        <authorList>
            <person name="Chaston J.M."/>
        </authorList>
    </citation>
    <scope>NUCLEOTIDE SEQUENCE [LARGE SCALE GENOMIC DNA]</scope>
    <source>
        <strain evidence="11 12">DmPark20a_162</strain>
    </source>
</reference>
<proteinExistence type="predicted"/>
<evidence type="ECO:0000313" key="12">
    <source>
        <dbReference type="Proteomes" id="UP001521074"/>
    </source>
</evidence>
<keyword evidence="6 11" id="KW-0418">Kinase</keyword>
<organism evidence="11 12">
    <name type="scientific">Acetobacter sicerae</name>
    <dbReference type="NCBI Taxonomy" id="85325"/>
    <lineage>
        <taxon>Bacteria</taxon>
        <taxon>Pseudomonadati</taxon>
        <taxon>Pseudomonadota</taxon>
        <taxon>Alphaproteobacteria</taxon>
        <taxon>Acetobacterales</taxon>
        <taxon>Acetobacteraceae</taxon>
        <taxon>Acetobacter</taxon>
    </lineage>
</organism>
<dbReference type="EC" id="2.7.13.3" evidence="2"/>
<keyword evidence="8" id="KW-0812">Transmembrane</keyword>
<keyword evidence="12" id="KW-1185">Reference proteome</keyword>
<evidence type="ECO:0000259" key="10">
    <source>
        <dbReference type="Pfam" id="PF13581"/>
    </source>
</evidence>
<feature type="domain" description="Histidine kinase/HSP90-like ATPase" evidence="10">
    <location>
        <begin position="485"/>
        <end position="577"/>
    </location>
</feature>
<keyword evidence="3" id="KW-0597">Phosphoprotein</keyword>
<name>A0ABS8VZE2_9PROT</name>
<feature type="transmembrane region" description="Helical" evidence="8">
    <location>
        <begin position="37"/>
        <end position="58"/>
    </location>
</feature>
<evidence type="ECO:0000256" key="4">
    <source>
        <dbReference type="ARBA" id="ARBA00022679"/>
    </source>
</evidence>
<dbReference type="EMBL" id="JAJSOJ010000038">
    <property type="protein sequence ID" value="MCE0744484.1"/>
    <property type="molecule type" value="Genomic_DNA"/>
</dbReference>
<keyword evidence="5" id="KW-0547">Nucleotide-binding</keyword>
<comment type="catalytic activity">
    <reaction evidence="1">
        <text>ATP + protein L-histidine = ADP + protein N-phospho-L-histidine.</text>
        <dbReference type="EC" id="2.7.13.3"/>
    </reaction>
</comment>
<evidence type="ECO:0000256" key="7">
    <source>
        <dbReference type="ARBA" id="ARBA00022840"/>
    </source>
</evidence>
<keyword evidence="8" id="KW-1133">Transmembrane helix</keyword>
<dbReference type="InterPro" id="IPR011495">
    <property type="entry name" value="Sig_transdc_His_kin_sub2_dim/P"/>
</dbReference>
<evidence type="ECO:0000256" key="2">
    <source>
        <dbReference type="ARBA" id="ARBA00012438"/>
    </source>
</evidence>
<dbReference type="PANTHER" id="PTHR41523">
    <property type="entry name" value="TWO-COMPONENT SYSTEM SENSOR PROTEIN"/>
    <property type="match status" value="1"/>
</dbReference>
<feature type="transmembrane region" description="Helical" evidence="8">
    <location>
        <begin position="299"/>
        <end position="324"/>
    </location>
</feature>
<dbReference type="InterPro" id="IPR036890">
    <property type="entry name" value="HATPase_C_sf"/>
</dbReference>